<comment type="pathway">
    <text evidence="1 7">Carbohydrate metabolism; tricarboxylic acid cycle; succinate from succinyl-CoA (ligase route): step 1/1.</text>
</comment>
<keyword evidence="7" id="KW-0067">ATP-binding</keyword>
<feature type="domain" description="ATP-citrate synthase/succinyl-CoA ligase C-terminal" evidence="9">
    <location>
        <begin position="271"/>
        <end position="372"/>
    </location>
</feature>
<feature type="domain" description="ATP-grasp fold succinyl-CoA synthetase-type" evidence="10">
    <location>
        <begin position="1"/>
        <end position="205"/>
    </location>
</feature>
<comment type="similarity">
    <text evidence="7 8">Belongs to the succinate/malate CoA ligase beta subunit family.</text>
</comment>
<dbReference type="OrthoDB" id="1552at2759"/>
<name>A0A0V0QIW8_PSEPJ</name>
<dbReference type="SUPFAM" id="SSF52210">
    <property type="entry name" value="Succinyl-CoA synthetase domains"/>
    <property type="match status" value="1"/>
</dbReference>
<dbReference type="GO" id="GO:0000287">
    <property type="term" value="F:magnesium ion binding"/>
    <property type="evidence" value="ECO:0007669"/>
    <property type="project" value="UniProtKB-UniRule"/>
</dbReference>
<dbReference type="PANTHER" id="PTHR11815">
    <property type="entry name" value="SUCCINYL-COA SYNTHETASE BETA CHAIN"/>
    <property type="match status" value="1"/>
</dbReference>
<dbReference type="InterPro" id="IPR013650">
    <property type="entry name" value="ATP-grasp_succ-CoA_synth-type"/>
</dbReference>
<dbReference type="FunFam" id="3.30.470.20:FF:000002">
    <property type="entry name" value="Succinate--CoA ligase [ADP-forming] subunit beta"/>
    <property type="match status" value="1"/>
</dbReference>
<keyword evidence="7" id="KW-0496">Mitochondrion</keyword>
<dbReference type="InterPro" id="IPR016102">
    <property type="entry name" value="Succinyl-CoA_synth-like"/>
</dbReference>
<dbReference type="InterPro" id="IPR005809">
    <property type="entry name" value="Succ_CoA_ligase-like_bsu"/>
</dbReference>
<dbReference type="PANTHER" id="PTHR11815:SF10">
    <property type="entry name" value="SUCCINATE--COA LIGASE [GDP-FORMING] SUBUNIT BETA, MITOCHONDRIAL"/>
    <property type="match status" value="1"/>
</dbReference>
<dbReference type="GO" id="GO:0006104">
    <property type="term" value="P:succinyl-CoA metabolic process"/>
    <property type="evidence" value="ECO:0007669"/>
    <property type="project" value="TreeGrafter"/>
</dbReference>
<dbReference type="GO" id="GO:0005524">
    <property type="term" value="F:ATP binding"/>
    <property type="evidence" value="ECO:0007669"/>
    <property type="project" value="UniProtKB-UniRule"/>
</dbReference>
<dbReference type="GO" id="GO:0006099">
    <property type="term" value="P:tricarboxylic acid cycle"/>
    <property type="evidence" value="ECO:0007669"/>
    <property type="project" value="UniProtKB-UniRule"/>
</dbReference>
<dbReference type="HAMAP" id="MF_00558">
    <property type="entry name" value="Succ_CoA_beta"/>
    <property type="match status" value="1"/>
</dbReference>
<dbReference type="FunFam" id="3.40.50.261:FF:000001">
    <property type="entry name" value="Succinate--CoA ligase [ADP-forming] subunit beta"/>
    <property type="match status" value="1"/>
</dbReference>
<keyword evidence="2 7" id="KW-0816">Tricarboxylic acid cycle</keyword>
<evidence type="ECO:0000256" key="7">
    <source>
        <dbReference type="HAMAP-Rule" id="MF_03219"/>
    </source>
</evidence>
<dbReference type="NCBIfam" id="NF001913">
    <property type="entry name" value="PRK00696.1"/>
    <property type="match status" value="1"/>
</dbReference>
<comment type="cofactor">
    <cofactor evidence="7">
        <name>Mg(2+)</name>
        <dbReference type="ChEBI" id="CHEBI:18420"/>
    </cofactor>
    <text evidence="7">Binds 1 Mg(2+) ion per subunit.</text>
</comment>
<keyword evidence="4 7" id="KW-0479">Metal-binding</keyword>
<dbReference type="SUPFAM" id="SSF56059">
    <property type="entry name" value="Glutathione synthetase ATP-binding domain-like"/>
    <property type="match status" value="1"/>
</dbReference>
<evidence type="ECO:0000313" key="12">
    <source>
        <dbReference type="Proteomes" id="UP000054937"/>
    </source>
</evidence>
<evidence type="ECO:0000256" key="1">
    <source>
        <dbReference type="ARBA" id="ARBA00005064"/>
    </source>
</evidence>
<feature type="binding site" evidence="7">
    <location>
        <position position="273"/>
    </location>
    <ligand>
        <name>substrate</name>
        <note>ligand shared with subunit alpha</note>
    </ligand>
</feature>
<dbReference type="Proteomes" id="UP000054937">
    <property type="component" value="Unassembled WGS sequence"/>
</dbReference>
<dbReference type="PROSITE" id="PS01217">
    <property type="entry name" value="SUCCINYL_COA_LIG_3"/>
    <property type="match status" value="1"/>
</dbReference>
<reference evidence="11 12" key="1">
    <citation type="journal article" date="2015" name="Sci. Rep.">
        <title>Genome of the facultative scuticociliatosis pathogen Pseudocohnilembus persalinus provides insight into its virulence through horizontal gene transfer.</title>
        <authorList>
            <person name="Xiong J."/>
            <person name="Wang G."/>
            <person name="Cheng J."/>
            <person name="Tian M."/>
            <person name="Pan X."/>
            <person name="Warren A."/>
            <person name="Jiang C."/>
            <person name="Yuan D."/>
            <person name="Miao W."/>
        </authorList>
    </citation>
    <scope>NUCLEOTIDE SEQUENCE [LARGE SCALE GENOMIC DNA]</scope>
    <source>
        <strain evidence="11">36N120E</strain>
    </source>
</reference>
<comment type="function">
    <text evidence="7">Succinyl-CoA synthetase functions in the citric acid cycle (TCA), coupling the hydrolysis of succinyl-CoA to the synthesis of ATP and thus represents the only step of substrate-level phosphorylation in the TCA. The beta subunit provides nucleotide specificity of the enzyme and binds the substrate succinate, while the binding sites for coenzyme A and phosphate are found in the alpha subunit.</text>
</comment>
<gene>
    <name evidence="11" type="ORF">PPERSA_03154</name>
</gene>
<protein>
    <recommendedName>
        <fullName evidence="7">Succinate--CoA ligase [ADP-forming] subunit beta, mitochondrial</fullName>
        <ecNumber evidence="7">6.2.1.5</ecNumber>
    </recommendedName>
    <alternativeName>
        <fullName evidence="7">Succinyl-CoA synthetase beta chain</fullName>
        <shortName evidence="7">SCS-beta</shortName>
    </alternativeName>
</protein>
<dbReference type="Pfam" id="PF08442">
    <property type="entry name" value="ATP-grasp_2"/>
    <property type="match status" value="1"/>
</dbReference>
<evidence type="ECO:0000256" key="5">
    <source>
        <dbReference type="ARBA" id="ARBA00022741"/>
    </source>
</evidence>
<comment type="caution">
    <text evidence="7">Lacks conserved residue(s) required for the propagation of feature annotation.</text>
</comment>
<keyword evidence="5 7" id="KW-0547">Nucleotide-binding</keyword>
<proteinExistence type="inferred from homology"/>
<dbReference type="GO" id="GO:0005739">
    <property type="term" value="C:mitochondrion"/>
    <property type="evidence" value="ECO:0007669"/>
    <property type="project" value="UniProtKB-SubCell"/>
</dbReference>
<comment type="caution">
    <text evidence="11">The sequence shown here is derived from an EMBL/GenBank/DDBJ whole genome shotgun (WGS) entry which is preliminary data.</text>
</comment>
<evidence type="ECO:0000259" key="10">
    <source>
        <dbReference type="Pfam" id="PF08442"/>
    </source>
</evidence>
<evidence type="ECO:0000256" key="8">
    <source>
        <dbReference type="RuleBase" id="RU361258"/>
    </source>
</evidence>
<dbReference type="UniPathway" id="UPA00223">
    <property type="reaction ID" value="UER00999"/>
</dbReference>
<evidence type="ECO:0000256" key="6">
    <source>
        <dbReference type="ARBA" id="ARBA00022842"/>
    </source>
</evidence>
<accession>A0A0V0QIW8</accession>
<dbReference type="PIRSF" id="PIRSF001554">
    <property type="entry name" value="SucCS_beta"/>
    <property type="match status" value="1"/>
</dbReference>
<feature type="binding site" evidence="7">
    <location>
        <begin position="52"/>
        <end position="54"/>
    </location>
    <ligand>
        <name>ATP</name>
        <dbReference type="ChEBI" id="CHEBI:30616"/>
    </ligand>
</feature>
<dbReference type="FunCoup" id="A0A0V0QIW8">
    <property type="interactions" value="359"/>
</dbReference>
<organism evidence="11 12">
    <name type="scientific">Pseudocohnilembus persalinus</name>
    <name type="common">Ciliate</name>
    <dbReference type="NCBI Taxonomy" id="266149"/>
    <lineage>
        <taxon>Eukaryota</taxon>
        <taxon>Sar</taxon>
        <taxon>Alveolata</taxon>
        <taxon>Ciliophora</taxon>
        <taxon>Intramacronucleata</taxon>
        <taxon>Oligohymenophorea</taxon>
        <taxon>Scuticociliatia</taxon>
        <taxon>Philasterida</taxon>
        <taxon>Pseudocohnilembidae</taxon>
        <taxon>Pseudocohnilembus</taxon>
    </lineage>
</organism>
<dbReference type="FunFam" id="3.30.1490.20:FF:000002">
    <property type="entry name" value="Succinate--CoA ligase [ADP-forming] subunit beta"/>
    <property type="match status" value="1"/>
</dbReference>
<evidence type="ECO:0000256" key="2">
    <source>
        <dbReference type="ARBA" id="ARBA00022532"/>
    </source>
</evidence>
<evidence type="ECO:0000256" key="4">
    <source>
        <dbReference type="ARBA" id="ARBA00022723"/>
    </source>
</evidence>
<dbReference type="Pfam" id="PF00549">
    <property type="entry name" value="Ligase_CoA"/>
    <property type="match status" value="1"/>
</dbReference>
<dbReference type="Gene3D" id="3.40.50.261">
    <property type="entry name" value="Succinyl-CoA synthetase domains"/>
    <property type="match status" value="1"/>
</dbReference>
<dbReference type="InParanoid" id="A0A0V0QIW8"/>
<dbReference type="Gene3D" id="3.30.1490.20">
    <property type="entry name" value="ATP-grasp fold, A domain"/>
    <property type="match status" value="1"/>
</dbReference>
<feature type="binding site" evidence="7">
    <location>
        <position position="45"/>
    </location>
    <ligand>
        <name>ATP</name>
        <dbReference type="ChEBI" id="CHEBI:30616"/>
    </ligand>
</feature>
<dbReference type="EMBL" id="LDAU01000158">
    <property type="protein sequence ID" value="KRX02092.1"/>
    <property type="molecule type" value="Genomic_DNA"/>
</dbReference>
<dbReference type="InterPro" id="IPR005811">
    <property type="entry name" value="SUCC_ACL_C"/>
</dbReference>
<evidence type="ECO:0000313" key="11">
    <source>
        <dbReference type="EMBL" id="KRX02092.1"/>
    </source>
</evidence>
<dbReference type="OMA" id="ITACDEV"/>
<feature type="binding site" evidence="7">
    <location>
        <position position="204"/>
    </location>
    <ligand>
        <name>Mg(2+)</name>
        <dbReference type="ChEBI" id="CHEBI:18420"/>
    </ligand>
</feature>
<keyword evidence="6 7" id="KW-0460">Magnesium</keyword>
<comment type="subunit">
    <text evidence="7 8">Heterodimer of an alpha and a beta subunit.</text>
</comment>
<sequence>MHEYLAKEIMEYYKINVQKGSVATTPWEARIISSKIDNSKGIVVKAQVHAGGRGKGKLTSGYEGGVQMVKTEEEVEQAAEQMIGYNLITKQTTKKGLKVNAVLVVEAIQMVRQIYIAFLLDRTTQGPVIVACNEGGVEIEQIAKINPSAIITIPINPAEGITETISYQLAVKLGLQQNLPEVKEQLTNLYQCFKSLDCTQLEINPWGLDSNQNLVCVDTKMKIDDNASFRQQKLQQLRKNSLGSEDIDPHEEKALKADLNYVALGGNIGCMVNGAGLAMATMDIIKMYGAEPANFLDVGGGANAKQIQTAFEILSSHPSVKVIFINIFGGILSCKVLADGIIEAINETHLNVPLVVRLYGNQYEEAKKILAEFVTKNPQFTIKVVDGMEQGAQQASEIAIEAVSKLKLHGVPKDKKAQVSE</sequence>
<evidence type="ECO:0000259" key="9">
    <source>
        <dbReference type="Pfam" id="PF00549"/>
    </source>
</evidence>
<keyword evidence="12" id="KW-1185">Reference proteome</keyword>
<dbReference type="GO" id="GO:0004775">
    <property type="term" value="F:succinate-CoA ligase (ADP-forming) activity"/>
    <property type="evidence" value="ECO:0007669"/>
    <property type="project" value="UniProtKB-UniRule"/>
</dbReference>
<feature type="binding site" evidence="7">
    <location>
        <position position="218"/>
    </location>
    <ligand>
        <name>Mg(2+)</name>
        <dbReference type="ChEBI" id="CHEBI:18420"/>
    </ligand>
</feature>
<comment type="subcellular location">
    <subcellularLocation>
        <location evidence="7">Mitochondrion</location>
    </subcellularLocation>
</comment>
<evidence type="ECO:0000256" key="3">
    <source>
        <dbReference type="ARBA" id="ARBA00022598"/>
    </source>
</evidence>
<comment type="catalytic activity">
    <reaction evidence="7">
        <text>succinate + ATP + CoA = succinyl-CoA + ADP + phosphate</text>
        <dbReference type="Rhea" id="RHEA:17661"/>
        <dbReference type="ChEBI" id="CHEBI:30031"/>
        <dbReference type="ChEBI" id="CHEBI:30616"/>
        <dbReference type="ChEBI" id="CHEBI:43474"/>
        <dbReference type="ChEBI" id="CHEBI:57287"/>
        <dbReference type="ChEBI" id="CHEBI:57292"/>
        <dbReference type="ChEBI" id="CHEBI:456216"/>
        <dbReference type="EC" id="6.2.1.5"/>
    </reaction>
</comment>
<dbReference type="GO" id="GO:0042709">
    <property type="term" value="C:succinate-CoA ligase complex"/>
    <property type="evidence" value="ECO:0007669"/>
    <property type="project" value="UniProtKB-ARBA"/>
</dbReference>
<dbReference type="NCBIfam" id="TIGR01016">
    <property type="entry name" value="sucCoAbeta"/>
    <property type="match status" value="1"/>
</dbReference>
<dbReference type="InterPro" id="IPR017866">
    <property type="entry name" value="Succ-CoA_synthase_bsu_CS"/>
</dbReference>
<dbReference type="InterPro" id="IPR013815">
    <property type="entry name" value="ATP_grasp_subdomain_1"/>
</dbReference>
<keyword evidence="3 7" id="KW-0436">Ligase</keyword>
<dbReference type="EC" id="6.2.1.5" evidence="7"/>
<dbReference type="Gene3D" id="3.30.470.20">
    <property type="entry name" value="ATP-grasp fold, B domain"/>
    <property type="match status" value="1"/>
</dbReference>
<dbReference type="AlphaFoldDB" id="A0A0V0QIW8"/>